<organism evidence="1 2">
    <name type="scientific">Methylomonas subterranea</name>
    <dbReference type="NCBI Taxonomy" id="2952225"/>
    <lineage>
        <taxon>Bacteria</taxon>
        <taxon>Pseudomonadati</taxon>
        <taxon>Pseudomonadota</taxon>
        <taxon>Gammaproteobacteria</taxon>
        <taxon>Methylococcales</taxon>
        <taxon>Methylococcaceae</taxon>
        <taxon>Methylomonas</taxon>
    </lineage>
</organism>
<reference evidence="1 2" key="1">
    <citation type="submission" date="2022-07" db="EMBL/GenBank/DDBJ databases">
        <title>Methylomonas rivi sp. nov., Methylomonas rosea sp. nov., Methylomonas aureus sp. nov. and Methylomonas subterranea sp. nov., four novel methanotrophs isolated from a freshwater creek and the deep terrestrial subsurface.</title>
        <authorList>
            <person name="Abin C."/>
            <person name="Sankaranarayanan K."/>
            <person name="Garner C."/>
            <person name="Sindelar R."/>
            <person name="Kotary K."/>
            <person name="Garner R."/>
            <person name="Barclay S."/>
            <person name="Lawson P."/>
            <person name="Krumholz L."/>
        </authorList>
    </citation>
    <scope>NUCLEOTIDE SEQUENCE [LARGE SCALE GENOMIC DNA]</scope>
    <source>
        <strain evidence="1 2">SURF-2</strain>
    </source>
</reference>
<evidence type="ECO:0000313" key="1">
    <source>
        <dbReference type="EMBL" id="MCQ8104119.1"/>
    </source>
</evidence>
<comment type="caution">
    <text evidence="1">The sequence shown here is derived from an EMBL/GenBank/DDBJ whole genome shotgun (WGS) entry which is preliminary data.</text>
</comment>
<gene>
    <name evidence="1" type="ORF">NP590_08390</name>
</gene>
<evidence type="ECO:0000313" key="2">
    <source>
        <dbReference type="Proteomes" id="UP001524499"/>
    </source>
</evidence>
<accession>A0ABT1TH72</accession>
<protein>
    <submittedName>
        <fullName evidence="1">AlpA family phage regulatory protein</fullName>
    </submittedName>
</protein>
<dbReference type="Pfam" id="PF05930">
    <property type="entry name" value="Phage_AlpA"/>
    <property type="match status" value="1"/>
</dbReference>
<proteinExistence type="predicted"/>
<sequence>MTETSRIVTFPTINPLYRRPTVQQVTGDSRSTLYRKISKGLFTKPVSIGGERVAWPANEVQAIINARIAGKSDDQIKALVIELESARSYASAEV</sequence>
<dbReference type="Gene3D" id="1.10.238.160">
    <property type="match status" value="1"/>
</dbReference>
<name>A0ABT1TH72_9GAMM</name>
<dbReference type="RefSeq" id="WP_256601883.1">
    <property type="nucleotide sequence ID" value="NZ_JANIBJ010000013.1"/>
</dbReference>
<dbReference type="EMBL" id="JANIBJ010000013">
    <property type="protein sequence ID" value="MCQ8104119.1"/>
    <property type="molecule type" value="Genomic_DNA"/>
</dbReference>
<dbReference type="Proteomes" id="UP001524499">
    <property type="component" value="Unassembled WGS sequence"/>
</dbReference>
<keyword evidence="2" id="KW-1185">Reference proteome</keyword>
<dbReference type="InterPro" id="IPR010260">
    <property type="entry name" value="AlpA"/>
</dbReference>